<dbReference type="EMBL" id="AP013066">
    <property type="protein sequence ID" value="BAN36814.1"/>
    <property type="molecule type" value="Genomic_DNA"/>
</dbReference>
<reference evidence="1 2" key="1">
    <citation type="journal article" date="2012" name="Appl. Environ. Microbiol.">
        <title>Draft genome sequence of a psychrotolerant sulfur-oxidizing bacterium, Sulfuricella denitrificans skB26, and proteomic insights into cold adaptation.</title>
        <authorList>
            <person name="Watanabe T."/>
            <person name="Kojima H."/>
            <person name="Fukui M."/>
        </authorList>
    </citation>
    <scope>NUCLEOTIDE SEQUENCE [LARGE SCALE GENOMIC DNA]</scope>
    <source>
        <strain evidence="2">skB26</strain>
    </source>
</reference>
<dbReference type="Proteomes" id="UP000015559">
    <property type="component" value="Chromosome"/>
</dbReference>
<protein>
    <submittedName>
        <fullName evidence="1">Uncharacterized protein</fullName>
    </submittedName>
</protein>
<dbReference type="AlphaFoldDB" id="S6APG8"/>
<dbReference type="KEGG" id="sdr:SCD_n03015"/>
<proteinExistence type="predicted"/>
<gene>
    <name evidence="1" type="ORF">SCD_n03015</name>
</gene>
<evidence type="ECO:0000313" key="1">
    <source>
        <dbReference type="EMBL" id="BAN36814.1"/>
    </source>
</evidence>
<evidence type="ECO:0000313" key="2">
    <source>
        <dbReference type="Proteomes" id="UP000015559"/>
    </source>
</evidence>
<organism evidence="1 2">
    <name type="scientific">Sulfuricella denitrificans (strain DSM 22764 / NBRC 105220 / skB26)</name>
    <dbReference type="NCBI Taxonomy" id="1163617"/>
    <lineage>
        <taxon>Bacteria</taxon>
        <taxon>Pseudomonadati</taxon>
        <taxon>Pseudomonadota</taxon>
        <taxon>Betaproteobacteria</taxon>
        <taxon>Nitrosomonadales</taxon>
        <taxon>Sulfuricellaceae</taxon>
        <taxon>Sulfuricella</taxon>
    </lineage>
</organism>
<name>S6APG8_SULDS</name>
<dbReference type="HOGENOM" id="CLU_2738533_0_0_4"/>
<accession>S6APG8</accession>
<sequence length="71" mass="8266">MKRYQQKFRLLLLKVPNAGQEQFLQIADILRIHLRVMDIVENHKDGQFLAILPETALENARLRRPSAKSLA</sequence>
<keyword evidence="2" id="KW-1185">Reference proteome</keyword>